<reference evidence="2" key="1">
    <citation type="journal article" date="2014" name="Genome Announc.">
        <title>Draft Genome Sequence of Clostridium straminisolvens Strain JCM 21531T, Isolated from a Cellulose-Degrading Bacterial Community.</title>
        <authorList>
            <person name="Yuki M."/>
            <person name="Oshima K."/>
            <person name="Suda W."/>
            <person name="Sakamoto M."/>
            <person name="Kitamura K."/>
            <person name="Iida T."/>
            <person name="Hattori M."/>
            <person name="Ohkuma M."/>
        </authorList>
    </citation>
    <scope>NUCLEOTIDE SEQUENCE [LARGE SCALE GENOMIC DNA]</scope>
    <source>
        <strain evidence="2">JCM 21531</strain>
    </source>
</reference>
<gene>
    <name evidence="2" type="ORF">JCM21531_3432</name>
</gene>
<dbReference type="EMBL" id="BAVR01000048">
    <property type="protein sequence ID" value="GAE89865.1"/>
    <property type="molecule type" value="Genomic_DNA"/>
</dbReference>
<dbReference type="GO" id="GO:0019365">
    <property type="term" value="P:pyridine nucleotide salvage"/>
    <property type="evidence" value="ECO:0007669"/>
    <property type="project" value="InterPro"/>
</dbReference>
<dbReference type="STRING" id="1294263.JCM21531_3432"/>
<dbReference type="SUPFAM" id="SSF52499">
    <property type="entry name" value="Isochorismatase-like hydrolases"/>
    <property type="match status" value="1"/>
</dbReference>
<name>W4V8Z4_9FIRM</name>
<sequence>MKNLARNEFLQKSNDTLISILDMLEKLPVVKFDEIETDKAVLVIIDMTNGFAKEGALKSDAVEELIPKICKLSTACDKYKIPKIAFADCHTDESPEFDAYPKHCLKGTAESEIVDEIKNIGGYTLIEKNSTNGFLEEAFGNWLLENPDINTFILTGDCTDICVQQFAITLKAYFNKNNKKARVLVPLKAVDTYDLGTHDRNLMNVMAAYNMIINGVEVVQDVVE</sequence>
<dbReference type="Gene3D" id="3.40.50.850">
    <property type="entry name" value="Isochorismatase-like"/>
    <property type="match status" value="1"/>
</dbReference>
<keyword evidence="3" id="KW-1185">Reference proteome</keyword>
<organism evidence="2 3">
    <name type="scientific">Acetivibrio straminisolvens JCM 21531</name>
    <dbReference type="NCBI Taxonomy" id="1294263"/>
    <lineage>
        <taxon>Bacteria</taxon>
        <taxon>Bacillati</taxon>
        <taxon>Bacillota</taxon>
        <taxon>Clostridia</taxon>
        <taxon>Eubacteriales</taxon>
        <taxon>Oscillospiraceae</taxon>
        <taxon>Acetivibrio</taxon>
    </lineage>
</organism>
<dbReference type="CDD" id="cd00431">
    <property type="entry name" value="cysteine_hydrolases"/>
    <property type="match status" value="1"/>
</dbReference>
<evidence type="ECO:0000259" key="1">
    <source>
        <dbReference type="Pfam" id="PF00857"/>
    </source>
</evidence>
<accession>W4V8Z4</accession>
<dbReference type="PANTHER" id="PTHR47297:SF2">
    <property type="entry name" value="OS02G0606800 PROTEIN"/>
    <property type="match status" value="1"/>
</dbReference>
<dbReference type="Proteomes" id="UP000019109">
    <property type="component" value="Unassembled WGS sequence"/>
</dbReference>
<dbReference type="RefSeq" id="WP_038290371.1">
    <property type="nucleotide sequence ID" value="NZ_BAVR01000048.1"/>
</dbReference>
<dbReference type="PANTHER" id="PTHR47297">
    <property type="match status" value="1"/>
</dbReference>
<dbReference type="GO" id="GO:0008936">
    <property type="term" value="F:nicotinamidase activity"/>
    <property type="evidence" value="ECO:0007669"/>
    <property type="project" value="InterPro"/>
</dbReference>
<dbReference type="AlphaFoldDB" id="W4V8Z4"/>
<protein>
    <submittedName>
        <fullName evidence="2">Nicotinamidase</fullName>
    </submittedName>
</protein>
<dbReference type="InterPro" id="IPR036380">
    <property type="entry name" value="Isochorismatase-like_sf"/>
</dbReference>
<evidence type="ECO:0000313" key="3">
    <source>
        <dbReference type="Proteomes" id="UP000019109"/>
    </source>
</evidence>
<comment type="caution">
    <text evidence="2">The sequence shown here is derived from an EMBL/GenBank/DDBJ whole genome shotgun (WGS) entry which is preliminary data.</text>
</comment>
<dbReference type="OrthoDB" id="9796485at2"/>
<dbReference type="Pfam" id="PF00857">
    <property type="entry name" value="Isochorismatase"/>
    <property type="match status" value="1"/>
</dbReference>
<feature type="domain" description="Isochorismatase-like" evidence="1">
    <location>
        <begin position="41"/>
        <end position="210"/>
    </location>
</feature>
<dbReference type="InterPro" id="IPR044717">
    <property type="entry name" value="NIC1"/>
</dbReference>
<dbReference type="InterPro" id="IPR000868">
    <property type="entry name" value="Isochorismatase-like_dom"/>
</dbReference>
<proteinExistence type="predicted"/>
<evidence type="ECO:0000313" key="2">
    <source>
        <dbReference type="EMBL" id="GAE89865.1"/>
    </source>
</evidence>